<dbReference type="PANTHER" id="PTHR43649">
    <property type="entry name" value="ARABINOSE-BINDING PROTEIN-RELATED"/>
    <property type="match status" value="1"/>
</dbReference>
<evidence type="ECO:0000256" key="6">
    <source>
        <dbReference type="SAM" id="SignalP"/>
    </source>
</evidence>
<reference evidence="7 8" key="1">
    <citation type="submission" date="2020-10" db="EMBL/GenBank/DDBJ databases">
        <title>Sequencing the genomes of 1000 actinobacteria strains.</title>
        <authorList>
            <person name="Klenk H.-P."/>
        </authorList>
    </citation>
    <scope>NUCLEOTIDE SEQUENCE [LARGE SCALE GENOMIC DNA]</scope>
    <source>
        <strain evidence="7 8">DSM 43173</strain>
    </source>
</reference>
<sequence>MSRRRALGAGALALALMSSGCVAGTSGSTSGGQADDQPFEGEVEFWTINLKKNFGAYIDGLIAQYQKEHPKVTVKWVDVPGQDIATKLLAAVASGDVPDAVNIASSDLGRFTPSLAPLDELLKPADLADFQPNLIDSLRVAGKLYAVPWYNGGAPVGIYRKSVVSKAGFDEKAPPKTYAEALALADKVYAETKVYGSNDVPGVNAASVLRYYGVELLSADKKTATFNTPEVAKLLDTFKASYDKHGIAPGSISKDVRNYPQTLENGQIAMAASASAATLVNVEKNAPDVYKDLLVTEPVQTRTGGYLLLAQQTVAIPKASRHQRAAAEFVKFFTNGANQLAFCKLVPIYPSTISSTKDAFFADITGDSPTDVARRLIVKGLPKLEYVPLGTAKDAELGEALSEEIRAFLQGSKSAKEALDAAEKQWNDALA</sequence>
<accession>A0ABR9M8L0</accession>
<proteinExistence type="predicted"/>
<dbReference type="PANTHER" id="PTHR43649:SF33">
    <property type="entry name" value="POLYGALACTURONAN_RHAMNOGALACTURONAN-BINDING PROTEIN YTCQ"/>
    <property type="match status" value="1"/>
</dbReference>
<dbReference type="PROSITE" id="PS51257">
    <property type="entry name" value="PROKAR_LIPOPROTEIN"/>
    <property type="match status" value="1"/>
</dbReference>
<evidence type="ECO:0000313" key="7">
    <source>
        <dbReference type="EMBL" id="MBE1589247.1"/>
    </source>
</evidence>
<evidence type="ECO:0000256" key="1">
    <source>
        <dbReference type="ARBA" id="ARBA00022475"/>
    </source>
</evidence>
<dbReference type="Proteomes" id="UP000633509">
    <property type="component" value="Unassembled WGS sequence"/>
</dbReference>
<evidence type="ECO:0000256" key="3">
    <source>
        <dbReference type="ARBA" id="ARBA00023136"/>
    </source>
</evidence>
<feature type="chain" id="PRO_5047051727" evidence="6">
    <location>
        <begin position="24"/>
        <end position="431"/>
    </location>
</feature>
<dbReference type="Pfam" id="PF01547">
    <property type="entry name" value="SBP_bac_1"/>
    <property type="match status" value="1"/>
</dbReference>
<keyword evidence="8" id="KW-1185">Reference proteome</keyword>
<keyword evidence="7" id="KW-0762">Sugar transport</keyword>
<organism evidence="7 8">
    <name type="scientific">Nonomuraea angiospora</name>
    <dbReference type="NCBI Taxonomy" id="46172"/>
    <lineage>
        <taxon>Bacteria</taxon>
        <taxon>Bacillati</taxon>
        <taxon>Actinomycetota</taxon>
        <taxon>Actinomycetes</taxon>
        <taxon>Streptosporangiales</taxon>
        <taxon>Streptosporangiaceae</taxon>
        <taxon>Nonomuraea</taxon>
    </lineage>
</organism>
<name>A0ABR9M8L0_9ACTN</name>
<feature type="signal peptide" evidence="6">
    <location>
        <begin position="1"/>
        <end position="23"/>
    </location>
</feature>
<comment type="caution">
    <text evidence="7">The sequence shown here is derived from an EMBL/GenBank/DDBJ whole genome shotgun (WGS) entry which is preliminary data.</text>
</comment>
<evidence type="ECO:0000313" key="8">
    <source>
        <dbReference type="Proteomes" id="UP000633509"/>
    </source>
</evidence>
<dbReference type="InterPro" id="IPR050490">
    <property type="entry name" value="Bact_solute-bd_prot1"/>
</dbReference>
<evidence type="ECO:0000256" key="2">
    <source>
        <dbReference type="ARBA" id="ARBA00022729"/>
    </source>
</evidence>
<keyword evidence="4" id="KW-0564">Palmitate</keyword>
<keyword evidence="2 6" id="KW-0732">Signal</keyword>
<keyword evidence="1" id="KW-1003">Cell membrane</keyword>
<evidence type="ECO:0000256" key="5">
    <source>
        <dbReference type="ARBA" id="ARBA00023288"/>
    </source>
</evidence>
<dbReference type="Gene3D" id="3.40.190.10">
    <property type="entry name" value="Periplasmic binding protein-like II"/>
    <property type="match status" value="1"/>
</dbReference>
<keyword evidence="3" id="KW-0472">Membrane</keyword>
<gene>
    <name evidence="7" type="ORF">H4W80_007505</name>
</gene>
<keyword evidence="7" id="KW-0813">Transport</keyword>
<dbReference type="EMBL" id="JADBEK010000001">
    <property type="protein sequence ID" value="MBE1589247.1"/>
    <property type="molecule type" value="Genomic_DNA"/>
</dbReference>
<evidence type="ECO:0000256" key="4">
    <source>
        <dbReference type="ARBA" id="ARBA00023139"/>
    </source>
</evidence>
<dbReference type="RefSeq" id="WP_192789315.1">
    <property type="nucleotide sequence ID" value="NZ_JADBEK010000001.1"/>
</dbReference>
<dbReference type="SUPFAM" id="SSF53850">
    <property type="entry name" value="Periplasmic binding protein-like II"/>
    <property type="match status" value="1"/>
</dbReference>
<keyword evidence="5" id="KW-0449">Lipoprotein</keyword>
<dbReference type="InterPro" id="IPR006059">
    <property type="entry name" value="SBP"/>
</dbReference>
<protein>
    <submittedName>
        <fullName evidence="7">Multiple sugar transport system substrate-binding protein/putative chitobiose transport system substrate-binding protein</fullName>
    </submittedName>
</protein>